<evidence type="ECO:0000313" key="1">
    <source>
        <dbReference type="EMBL" id="TKR69373.1"/>
    </source>
</evidence>
<keyword evidence="2" id="KW-1185">Reference proteome</keyword>
<evidence type="ECO:0000313" key="2">
    <source>
        <dbReference type="Proteomes" id="UP000298663"/>
    </source>
</evidence>
<dbReference type="AlphaFoldDB" id="A0A4U5MJW0"/>
<organism evidence="1 2">
    <name type="scientific">Steinernema carpocapsae</name>
    <name type="common">Entomopathogenic nematode</name>
    <dbReference type="NCBI Taxonomy" id="34508"/>
    <lineage>
        <taxon>Eukaryota</taxon>
        <taxon>Metazoa</taxon>
        <taxon>Ecdysozoa</taxon>
        <taxon>Nematoda</taxon>
        <taxon>Chromadorea</taxon>
        <taxon>Rhabditida</taxon>
        <taxon>Tylenchina</taxon>
        <taxon>Panagrolaimomorpha</taxon>
        <taxon>Strongyloidoidea</taxon>
        <taxon>Steinernematidae</taxon>
        <taxon>Steinernema</taxon>
    </lineage>
</organism>
<name>A0A4U5MJW0_STECR</name>
<reference evidence="1 2" key="2">
    <citation type="journal article" date="2019" name="G3 (Bethesda)">
        <title>Hybrid Assembly of the Genome of the Entomopathogenic Nematode Steinernema carpocapsae Identifies the X-Chromosome.</title>
        <authorList>
            <person name="Serra L."/>
            <person name="Macchietto M."/>
            <person name="Macias-Munoz A."/>
            <person name="McGill C.J."/>
            <person name="Rodriguez I.M."/>
            <person name="Rodriguez B."/>
            <person name="Murad R."/>
            <person name="Mortazavi A."/>
        </authorList>
    </citation>
    <scope>NUCLEOTIDE SEQUENCE [LARGE SCALE GENOMIC DNA]</scope>
    <source>
        <strain evidence="1 2">ALL</strain>
    </source>
</reference>
<sequence length="78" mass="8728">MPTRKIVRCFCISSTPATIRNLFISPQLAFRISAGKTALINFWTQIEKYKKAKTWRGDLQSKPSIIVSEKTAVSGGCH</sequence>
<reference evidence="1 2" key="1">
    <citation type="journal article" date="2015" name="Genome Biol.">
        <title>Comparative genomics of Steinernema reveals deeply conserved gene regulatory networks.</title>
        <authorList>
            <person name="Dillman A.R."/>
            <person name="Macchietto M."/>
            <person name="Porter C.F."/>
            <person name="Rogers A."/>
            <person name="Williams B."/>
            <person name="Antoshechkin I."/>
            <person name="Lee M.M."/>
            <person name="Goodwin Z."/>
            <person name="Lu X."/>
            <person name="Lewis E.E."/>
            <person name="Goodrich-Blair H."/>
            <person name="Stock S.P."/>
            <person name="Adams B.J."/>
            <person name="Sternberg P.W."/>
            <person name="Mortazavi A."/>
        </authorList>
    </citation>
    <scope>NUCLEOTIDE SEQUENCE [LARGE SCALE GENOMIC DNA]</scope>
    <source>
        <strain evidence="1 2">ALL</strain>
    </source>
</reference>
<dbReference type="EMBL" id="AZBU02000007">
    <property type="protein sequence ID" value="TKR69373.1"/>
    <property type="molecule type" value="Genomic_DNA"/>
</dbReference>
<gene>
    <name evidence="1" type="ORF">L596_021544</name>
</gene>
<protein>
    <submittedName>
        <fullName evidence="1">Uncharacterized protein</fullName>
    </submittedName>
</protein>
<proteinExistence type="predicted"/>
<comment type="caution">
    <text evidence="1">The sequence shown here is derived from an EMBL/GenBank/DDBJ whole genome shotgun (WGS) entry which is preliminary data.</text>
</comment>
<accession>A0A4U5MJW0</accession>
<dbReference type="Proteomes" id="UP000298663">
    <property type="component" value="Unassembled WGS sequence"/>
</dbReference>